<dbReference type="PROSITE" id="PS50110">
    <property type="entry name" value="RESPONSE_REGULATORY"/>
    <property type="match status" value="1"/>
</dbReference>
<dbReference type="Proteomes" id="UP001379533">
    <property type="component" value="Chromosome"/>
</dbReference>
<dbReference type="InterPro" id="IPR001789">
    <property type="entry name" value="Sig_transdc_resp-reg_receiver"/>
</dbReference>
<dbReference type="CDD" id="cd17546">
    <property type="entry name" value="REC_hyHK_CKI1_RcsC-like"/>
    <property type="match status" value="1"/>
</dbReference>
<feature type="modified residue" description="4-aspartylphosphate" evidence="2">
    <location>
        <position position="59"/>
    </location>
</feature>
<evidence type="ECO:0000313" key="5">
    <source>
        <dbReference type="Proteomes" id="UP001379533"/>
    </source>
</evidence>
<dbReference type="SMART" id="SM00448">
    <property type="entry name" value="REC"/>
    <property type="match status" value="1"/>
</dbReference>
<reference evidence="4 5" key="1">
    <citation type="submission" date="2021-12" db="EMBL/GenBank/DDBJ databases">
        <title>Discovery of the Pendulisporaceae a myxobacterial family with distinct sporulation behavior and unique specialized metabolism.</title>
        <authorList>
            <person name="Garcia R."/>
            <person name="Popoff A."/>
            <person name="Bader C.D."/>
            <person name="Loehr J."/>
            <person name="Walesch S."/>
            <person name="Walt C."/>
            <person name="Boldt J."/>
            <person name="Bunk B."/>
            <person name="Haeckl F.J.F.P.J."/>
            <person name="Gunesch A.P."/>
            <person name="Birkelbach J."/>
            <person name="Nuebel U."/>
            <person name="Pietschmann T."/>
            <person name="Bach T."/>
            <person name="Mueller R."/>
        </authorList>
    </citation>
    <scope>NUCLEOTIDE SEQUENCE [LARGE SCALE GENOMIC DNA]</scope>
    <source>
        <strain evidence="4 5">MSr12523</strain>
    </source>
</reference>
<dbReference type="InterPro" id="IPR011006">
    <property type="entry name" value="CheY-like_superfamily"/>
</dbReference>
<evidence type="ECO:0000256" key="2">
    <source>
        <dbReference type="PROSITE-ProRule" id="PRU00169"/>
    </source>
</evidence>
<evidence type="ECO:0000259" key="3">
    <source>
        <dbReference type="PROSITE" id="PS50110"/>
    </source>
</evidence>
<evidence type="ECO:0000313" key="4">
    <source>
        <dbReference type="EMBL" id="WXA92768.1"/>
    </source>
</evidence>
<dbReference type="RefSeq" id="WP_394843369.1">
    <property type="nucleotide sequence ID" value="NZ_CP089982.1"/>
</dbReference>
<proteinExistence type="predicted"/>
<accession>A0ABZ2K5Y5</accession>
<name>A0ABZ2K5Y5_9BACT</name>
<dbReference type="InterPro" id="IPR050595">
    <property type="entry name" value="Bact_response_regulator"/>
</dbReference>
<dbReference type="PANTHER" id="PTHR44591">
    <property type="entry name" value="STRESS RESPONSE REGULATOR PROTEIN 1"/>
    <property type="match status" value="1"/>
</dbReference>
<dbReference type="PANTHER" id="PTHR44591:SF3">
    <property type="entry name" value="RESPONSE REGULATORY DOMAIN-CONTAINING PROTEIN"/>
    <property type="match status" value="1"/>
</dbReference>
<sequence length="145" mass="15575">MPKVLVVEDSASARAFVRAILEDAEFAAALGGCQVTEATSGFDAMRLLPRGPYDLIITDINMADINGLELIHFIRKSEHHRSTPLVIISTLAAQRDVDRGLALGANAYLPKPFTAEQLRATCVRLLSAPPRSSVPGVAVPGEVKR</sequence>
<protein>
    <submittedName>
        <fullName evidence="4">Response regulator</fullName>
    </submittedName>
</protein>
<dbReference type="SUPFAM" id="SSF52172">
    <property type="entry name" value="CheY-like"/>
    <property type="match status" value="1"/>
</dbReference>
<keyword evidence="5" id="KW-1185">Reference proteome</keyword>
<keyword evidence="1 2" id="KW-0597">Phosphoprotein</keyword>
<dbReference type="EMBL" id="CP089982">
    <property type="protein sequence ID" value="WXA92768.1"/>
    <property type="molecule type" value="Genomic_DNA"/>
</dbReference>
<evidence type="ECO:0000256" key="1">
    <source>
        <dbReference type="ARBA" id="ARBA00022553"/>
    </source>
</evidence>
<organism evidence="4 5">
    <name type="scientific">Pendulispora brunnea</name>
    <dbReference type="NCBI Taxonomy" id="2905690"/>
    <lineage>
        <taxon>Bacteria</taxon>
        <taxon>Pseudomonadati</taxon>
        <taxon>Myxococcota</taxon>
        <taxon>Myxococcia</taxon>
        <taxon>Myxococcales</taxon>
        <taxon>Sorangiineae</taxon>
        <taxon>Pendulisporaceae</taxon>
        <taxon>Pendulispora</taxon>
    </lineage>
</organism>
<gene>
    <name evidence="4" type="ORF">LZC95_40765</name>
</gene>
<dbReference type="Gene3D" id="3.40.50.2300">
    <property type="match status" value="1"/>
</dbReference>
<dbReference type="Pfam" id="PF00072">
    <property type="entry name" value="Response_reg"/>
    <property type="match status" value="1"/>
</dbReference>
<feature type="domain" description="Response regulatory" evidence="3">
    <location>
        <begin position="3"/>
        <end position="126"/>
    </location>
</feature>